<feature type="domain" description="CxC2-like cysteine cluster KDZ transposase-associated" evidence="2">
    <location>
        <begin position="85"/>
        <end position="171"/>
    </location>
</feature>
<gene>
    <name evidence="3" type="ORF">B0H17DRAFT_1124224</name>
</gene>
<evidence type="ECO:0000259" key="2">
    <source>
        <dbReference type="Pfam" id="PF18803"/>
    </source>
</evidence>
<dbReference type="Pfam" id="PF18803">
    <property type="entry name" value="CxC2"/>
    <property type="match status" value="1"/>
</dbReference>
<comment type="caution">
    <text evidence="3">The sequence shown here is derived from an EMBL/GenBank/DDBJ whole genome shotgun (WGS) entry which is preliminary data.</text>
</comment>
<dbReference type="AlphaFoldDB" id="A0AAD7MC43"/>
<dbReference type="EMBL" id="JARKIE010000002">
    <property type="protein sequence ID" value="KAJ7709669.1"/>
    <property type="molecule type" value="Genomic_DNA"/>
</dbReference>
<organism evidence="3 4">
    <name type="scientific">Mycena rosella</name>
    <name type="common">Pink bonnet</name>
    <name type="synonym">Agaricus rosellus</name>
    <dbReference type="NCBI Taxonomy" id="1033263"/>
    <lineage>
        <taxon>Eukaryota</taxon>
        <taxon>Fungi</taxon>
        <taxon>Dikarya</taxon>
        <taxon>Basidiomycota</taxon>
        <taxon>Agaricomycotina</taxon>
        <taxon>Agaricomycetes</taxon>
        <taxon>Agaricomycetidae</taxon>
        <taxon>Agaricales</taxon>
        <taxon>Marasmiineae</taxon>
        <taxon>Mycenaceae</taxon>
        <taxon>Mycena</taxon>
    </lineage>
</organism>
<sequence length="226" mass="24790">MPTSLQLSLIDPASWKSIVEDIIRIESKQYTQQRCEGCCDPGTNRCQDCMWCPLLCRLCILNRHALLPLHRIRIVEGIALKPASLKDLSLRIQLGHGSLNFCPDPVEAEGFSILDLFGAHDVSLNYCGCYPAPSRGQKLTDACLYPLRSGGEESMINPDGAVSFELVWYYEEMLKEEGSSSEEEEEEEDSAALTIAPGTSDGGLICTVCPSCSTPTSLKRVPRSSA</sequence>
<evidence type="ECO:0000256" key="1">
    <source>
        <dbReference type="SAM" id="MobiDB-lite"/>
    </source>
</evidence>
<proteinExistence type="predicted"/>
<evidence type="ECO:0000313" key="3">
    <source>
        <dbReference type="EMBL" id="KAJ7709669.1"/>
    </source>
</evidence>
<keyword evidence="4" id="KW-1185">Reference proteome</keyword>
<name>A0AAD7MC43_MYCRO</name>
<evidence type="ECO:0000313" key="4">
    <source>
        <dbReference type="Proteomes" id="UP001221757"/>
    </source>
</evidence>
<feature type="compositionally biased region" description="Acidic residues" evidence="1">
    <location>
        <begin position="179"/>
        <end position="190"/>
    </location>
</feature>
<accession>A0AAD7MC43</accession>
<feature type="region of interest" description="Disordered" evidence="1">
    <location>
        <begin position="176"/>
        <end position="198"/>
    </location>
</feature>
<protein>
    <recommendedName>
        <fullName evidence="2">CxC2-like cysteine cluster KDZ transposase-associated domain-containing protein</fullName>
    </recommendedName>
</protein>
<dbReference type="Proteomes" id="UP001221757">
    <property type="component" value="Unassembled WGS sequence"/>
</dbReference>
<dbReference type="InterPro" id="IPR041457">
    <property type="entry name" value="CxC2_KDZ-assoc"/>
</dbReference>
<reference evidence="3" key="1">
    <citation type="submission" date="2023-03" db="EMBL/GenBank/DDBJ databases">
        <title>Massive genome expansion in bonnet fungi (Mycena s.s.) driven by repeated elements and novel gene families across ecological guilds.</title>
        <authorList>
            <consortium name="Lawrence Berkeley National Laboratory"/>
            <person name="Harder C.B."/>
            <person name="Miyauchi S."/>
            <person name="Viragh M."/>
            <person name="Kuo A."/>
            <person name="Thoen E."/>
            <person name="Andreopoulos B."/>
            <person name="Lu D."/>
            <person name="Skrede I."/>
            <person name="Drula E."/>
            <person name="Henrissat B."/>
            <person name="Morin E."/>
            <person name="Kohler A."/>
            <person name="Barry K."/>
            <person name="LaButti K."/>
            <person name="Morin E."/>
            <person name="Salamov A."/>
            <person name="Lipzen A."/>
            <person name="Mereny Z."/>
            <person name="Hegedus B."/>
            <person name="Baldrian P."/>
            <person name="Stursova M."/>
            <person name="Weitz H."/>
            <person name="Taylor A."/>
            <person name="Grigoriev I.V."/>
            <person name="Nagy L.G."/>
            <person name="Martin F."/>
            <person name="Kauserud H."/>
        </authorList>
    </citation>
    <scope>NUCLEOTIDE SEQUENCE</scope>
    <source>
        <strain evidence="3">CBHHK067</strain>
    </source>
</reference>